<dbReference type="GO" id="GO:0005886">
    <property type="term" value="C:plasma membrane"/>
    <property type="evidence" value="ECO:0007669"/>
    <property type="project" value="UniProtKB-SubCell"/>
</dbReference>
<dbReference type="PROSITE" id="PS50928">
    <property type="entry name" value="ABC_TM1"/>
    <property type="match status" value="1"/>
</dbReference>
<comment type="similarity">
    <text evidence="5">Belongs to the binding-protein-dependent transport system permease family.</text>
</comment>
<gene>
    <name evidence="7" type="ORF">SAMN05421753_11392</name>
</gene>
<feature type="transmembrane region" description="Helical" evidence="5">
    <location>
        <begin position="192"/>
        <end position="211"/>
    </location>
</feature>
<dbReference type="OrthoDB" id="9807065at2"/>
<evidence type="ECO:0000256" key="1">
    <source>
        <dbReference type="ARBA" id="ARBA00004651"/>
    </source>
</evidence>
<keyword evidence="5" id="KW-0813">Transport</keyword>
<evidence type="ECO:0000256" key="3">
    <source>
        <dbReference type="ARBA" id="ARBA00022989"/>
    </source>
</evidence>
<evidence type="ECO:0000256" key="2">
    <source>
        <dbReference type="ARBA" id="ARBA00022692"/>
    </source>
</evidence>
<evidence type="ECO:0000313" key="7">
    <source>
        <dbReference type="EMBL" id="SFI89321.1"/>
    </source>
</evidence>
<evidence type="ECO:0000256" key="5">
    <source>
        <dbReference type="RuleBase" id="RU363032"/>
    </source>
</evidence>
<feature type="transmembrane region" description="Helical" evidence="5">
    <location>
        <begin position="43"/>
        <end position="63"/>
    </location>
</feature>
<keyword evidence="3 5" id="KW-1133">Transmembrane helix</keyword>
<organism evidence="7 8">
    <name type="scientific">Planctomicrobium piriforme</name>
    <dbReference type="NCBI Taxonomy" id="1576369"/>
    <lineage>
        <taxon>Bacteria</taxon>
        <taxon>Pseudomonadati</taxon>
        <taxon>Planctomycetota</taxon>
        <taxon>Planctomycetia</taxon>
        <taxon>Planctomycetales</taxon>
        <taxon>Planctomycetaceae</taxon>
        <taxon>Planctomicrobium</taxon>
    </lineage>
</organism>
<reference evidence="8" key="1">
    <citation type="submission" date="2016-10" db="EMBL/GenBank/DDBJ databases">
        <authorList>
            <person name="Varghese N."/>
            <person name="Submissions S."/>
        </authorList>
    </citation>
    <scope>NUCLEOTIDE SEQUENCE [LARGE SCALE GENOMIC DNA]</scope>
    <source>
        <strain evidence="8">DSM 26348</strain>
    </source>
</reference>
<proteinExistence type="inferred from homology"/>
<dbReference type="RefSeq" id="WP_092052393.1">
    <property type="nucleotide sequence ID" value="NZ_FOQD01000013.1"/>
</dbReference>
<dbReference type="AlphaFoldDB" id="A0A1I3LX16"/>
<feature type="domain" description="ABC transmembrane type-1" evidence="6">
    <location>
        <begin position="89"/>
        <end position="344"/>
    </location>
</feature>
<keyword evidence="2 5" id="KW-0812">Transmembrane</keyword>
<sequence>MTEPIQNSPEVAAAPAVPAPATNVSLTKGKKENRLFEWTCRGAVWFSVAILLVLLVSVTKNAVGWLDWQFLSSFDSARFPQKAGILAGVLGTGWVIGLTILFAVPIGVGAAVYLEEYAANNWLNRIIRVNLSNLAGVPSIVYGILGLTVFVRMFGLFGPHGYIHKWTGWTIEGFFWSEHFGQYLIPLPFGRVVLSGALTLTLLILPVIIIASQEALRAIPPTLRHASLALGATRWQTIRHQVLPAAVPGIMTGVILAISRAIGETAPLVMLGAMTFVYFAPGNLDSLSDLSSHPEGLIKAPFDTFTVMPIQIFNWVRQSKEEFKYVAAAGIVVLLAILLVLNGLAILIRNRYSKHLRW</sequence>
<dbReference type="InterPro" id="IPR035906">
    <property type="entry name" value="MetI-like_sf"/>
</dbReference>
<accession>A0A1I3LX16</accession>
<feature type="transmembrane region" description="Helical" evidence="5">
    <location>
        <begin position="83"/>
        <end position="114"/>
    </location>
</feature>
<dbReference type="STRING" id="1576369.SAMN05421753_11392"/>
<dbReference type="GO" id="GO:0055085">
    <property type="term" value="P:transmembrane transport"/>
    <property type="evidence" value="ECO:0007669"/>
    <property type="project" value="InterPro"/>
</dbReference>
<feature type="transmembrane region" description="Helical" evidence="5">
    <location>
        <begin position="134"/>
        <end position="157"/>
    </location>
</feature>
<evidence type="ECO:0000259" key="6">
    <source>
        <dbReference type="PROSITE" id="PS50928"/>
    </source>
</evidence>
<dbReference type="Proteomes" id="UP000199518">
    <property type="component" value="Unassembled WGS sequence"/>
</dbReference>
<evidence type="ECO:0000313" key="8">
    <source>
        <dbReference type="Proteomes" id="UP000199518"/>
    </source>
</evidence>
<protein>
    <submittedName>
        <fullName evidence="7">Phosphate transport system permease protein</fullName>
    </submittedName>
</protein>
<dbReference type="Gene3D" id="1.10.3720.10">
    <property type="entry name" value="MetI-like"/>
    <property type="match status" value="1"/>
</dbReference>
<name>A0A1I3LX16_9PLAN</name>
<dbReference type="EMBL" id="FOQD01000013">
    <property type="protein sequence ID" value="SFI89321.1"/>
    <property type="molecule type" value="Genomic_DNA"/>
</dbReference>
<dbReference type="SUPFAM" id="SSF161098">
    <property type="entry name" value="MetI-like"/>
    <property type="match status" value="1"/>
</dbReference>
<dbReference type="Pfam" id="PF00528">
    <property type="entry name" value="BPD_transp_1"/>
    <property type="match status" value="1"/>
</dbReference>
<dbReference type="PANTHER" id="PTHR43470">
    <property type="entry name" value="PHOSPHATE TRANSPORT SYSTEM PERMEASE PROTEIN PSTA-RELATED"/>
    <property type="match status" value="1"/>
</dbReference>
<dbReference type="CDD" id="cd06261">
    <property type="entry name" value="TM_PBP2"/>
    <property type="match status" value="1"/>
</dbReference>
<dbReference type="PANTHER" id="PTHR43470:SF5">
    <property type="entry name" value="PHOSPHATE TRANSPORT SYSTEM PERMEASE PROTEIN PSTA"/>
    <property type="match status" value="1"/>
</dbReference>
<feature type="transmembrane region" description="Helical" evidence="5">
    <location>
        <begin position="325"/>
        <end position="348"/>
    </location>
</feature>
<evidence type="ECO:0000256" key="4">
    <source>
        <dbReference type="ARBA" id="ARBA00023136"/>
    </source>
</evidence>
<dbReference type="InterPro" id="IPR000515">
    <property type="entry name" value="MetI-like"/>
</dbReference>
<keyword evidence="4 5" id="KW-0472">Membrane</keyword>
<keyword evidence="8" id="KW-1185">Reference proteome</keyword>
<comment type="subcellular location">
    <subcellularLocation>
        <location evidence="1 5">Cell membrane</location>
        <topology evidence="1 5">Multi-pass membrane protein</topology>
    </subcellularLocation>
</comment>